<proteinExistence type="predicted"/>
<dbReference type="EMBL" id="VSSQ01094217">
    <property type="protein sequence ID" value="MPN38783.1"/>
    <property type="molecule type" value="Genomic_DNA"/>
</dbReference>
<sequence length="88" mass="9279">MLVVNLERRLGVEAGLGHAQWLEQAGGKMAFVGLSSDPFDGRTQQRDGQIGVGEDEIGRVGDVFVLHRADQAGEGLRGVGGEHAAQVV</sequence>
<gene>
    <name evidence="1" type="ORF">SDC9_186308</name>
</gene>
<dbReference type="AlphaFoldDB" id="A0A645HTS7"/>
<accession>A0A645HTS7</accession>
<comment type="caution">
    <text evidence="1">The sequence shown here is derived from an EMBL/GenBank/DDBJ whole genome shotgun (WGS) entry which is preliminary data.</text>
</comment>
<name>A0A645HTS7_9ZZZZ</name>
<protein>
    <submittedName>
        <fullName evidence="1">Uncharacterized protein</fullName>
    </submittedName>
</protein>
<reference evidence="1" key="1">
    <citation type="submission" date="2019-08" db="EMBL/GenBank/DDBJ databases">
        <authorList>
            <person name="Kucharzyk K."/>
            <person name="Murdoch R.W."/>
            <person name="Higgins S."/>
            <person name="Loffler F."/>
        </authorList>
    </citation>
    <scope>NUCLEOTIDE SEQUENCE</scope>
</reference>
<evidence type="ECO:0000313" key="1">
    <source>
        <dbReference type="EMBL" id="MPN38783.1"/>
    </source>
</evidence>
<organism evidence="1">
    <name type="scientific">bioreactor metagenome</name>
    <dbReference type="NCBI Taxonomy" id="1076179"/>
    <lineage>
        <taxon>unclassified sequences</taxon>
        <taxon>metagenomes</taxon>
        <taxon>ecological metagenomes</taxon>
    </lineage>
</organism>